<dbReference type="Pfam" id="PF09339">
    <property type="entry name" value="HTH_IclR"/>
    <property type="match status" value="1"/>
</dbReference>
<dbReference type="InterPro" id="IPR036388">
    <property type="entry name" value="WH-like_DNA-bd_sf"/>
</dbReference>
<feature type="domain" description="DUF234" evidence="1">
    <location>
        <begin position="299"/>
        <end position="387"/>
    </location>
</feature>
<dbReference type="PANTHER" id="PTHR34704:SF1">
    <property type="entry name" value="ATPASE"/>
    <property type="match status" value="1"/>
</dbReference>
<feature type="domain" description="HTH iclR-type" evidence="2">
    <location>
        <begin position="234"/>
        <end position="274"/>
    </location>
</feature>
<dbReference type="Gene3D" id="3.40.50.300">
    <property type="entry name" value="P-loop containing nucleotide triphosphate hydrolases"/>
    <property type="match status" value="1"/>
</dbReference>
<dbReference type="InterPro" id="IPR005471">
    <property type="entry name" value="Tscrpt_reg_IclR_N"/>
</dbReference>
<dbReference type="PANTHER" id="PTHR34704">
    <property type="entry name" value="ATPASE"/>
    <property type="match status" value="1"/>
</dbReference>
<dbReference type="GO" id="GO:0003677">
    <property type="term" value="F:DNA binding"/>
    <property type="evidence" value="ECO:0007669"/>
    <property type="project" value="InterPro"/>
</dbReference>
<name>A0A9D1PF70_9FIRM</name>
<proteinExistence type="predicted"/>
<evidence type="ECO:0000313" key="3">
    <source>
        <dbReference type="EMBL" id="HIV40023.1"/>
    </source>
</evidence>
<accession>A0A9D1PF70</accession>
<gene>
    <name evidence="3" type="ORF">H9747_13685</name>
</gene>
<dbReference type="SUPFAM" id="SSF46785">
    <property type="entry name" value="Winged helix' DNA-binding domain"/>
    <property type="match status" value="1"/>
</dbReference>
<reference evidence="3" key="1">
    <citation type="journal article" date="2021" name="PeerJ">
        <title>Extensive microbial diversity within the chicken gut microbiome revealed by metagenomics and culture.</title>
        <authorList>
            <person name="Gilroy R."/>
            <person name="Ravi A."/>
            <person name="Getino M."/>
            <person name="Pursley I."/>
            <person name="Horton D.L."/>
            <person name="Alikhan N.F."/>
            <person name="Baker D."/>
            <person name="Gharbi K."/>
            <person name="Hall N."/>
            <person name="Watson M."/>
            <person name="Adriaenssens E.M."/>
            <person name="Foster-Nyarko E."/>
            <person name="Jarju S."/>
            <person name="Secka A."/>
            <person name="Antonio M."/>
            <person name="Oren A."/>
            <person name="Chaudhuri R.R."/>
            <person name="La Ragione R."/>
            <person name="Hildebrand F."/>
            <person name="Pallen M.J."/>
        </authorList>
    </citation>
    <scope>NUCLEOTIDE SEQUENCE</scope>
    <source>
        <strain evidence="3">CHK195-9823</strain>
    </source>
</reference>
<evidence type="ECO:0000259" key="1">
    <source>
        <dbReference type="Pfam" id="PF03008"/>
    </source>
</evidence>
<sequence length="454" mass="52175">MFIDKDRLLSKLNKLYETRMPCCVSLYSYPGEGRSRLLQEFLKGKRGLFYKASCVPWQENFRLLRDLCLRELGENFAQVTKTSGLIKALKKASLTEPLILVLEDFQYLSGQNRRLASQLLALEQEAPSCRLFAILCKSSSLWEKESPREEQAFRLRNFNFFETCRLYPDLSLRDQLLLYSVTGGNPGLLEYFSPEFSVCDNLEKLFFQEKGSLYRLVPGKLQRHYGNSPLMGGILAAIGSTPRHLQEICDRTELTPSAASSLLSSLEKHGMTEKLVPVTEPSSSRRALYRISDSAFRFWYTCIYPFQGEIETEKGREIFHNQVLPGFSVYLKAAFEDICRDFLRLEQSRGETPFPLEQVGMWWGQHPTKKRTEYIPIAAAGKKQILLGACFLTEDWLDADALSSLQKHAGLFPDREKWYYLFSTSDFVSGFEAISGSHVRIFRLEDMCRTMNDL</sequence>
<comment type="caution">
    <text evidence="3">The sequence shown here is derived from an EMBL/GenBank/DDBJ whole genome shotgun (WGS) entry which is preliminary data.</text>
</comment>
<dbReference type="Pfam" id="PF03008">
    <property type="entry name" value="DUF234"/>
    <property type="match status" value="1"/>
</dbReference>
<evidence type="ECO:0000313" key="4">
    <source>
        <dbReference type="Proteomes" id="UP000886814"/>
    </source>
</evidence>
<dbReference type="Proteomes" id="UP000886814">
    <property type="component" value="Unassembled WGS sequence"/>
</dbReference>
<dbReference type="SUPFAM" id="SSF52540">
    <property type="entry name" value="P-loop containing nucleoside triphosphate hydrolases"/>
    <property type="match status" value="1"/>
</dbReference>
<reference evidence="3" key="2">
    <citation type="submission" date="2021-04" db="EMBL/GenBank/DDBJ databases">
        <authorList>
            <person name="Gilroy R."/>
        </authorList>
    </citation>
    <scope>NUCLEOTIDE SEQUENCE</scope>
    <source>
        <strain evidence="3">CHK195-9823</strain>
    </source>
</reference>
<evidence type="ECO:0000259" key="2">
    <source>
        <dbReference type="Pfam" id="PF09339"/>
    </source>
</evidence>
<dbReference type="Gene3D" id="1.10.10.10">
    <property type="entry name" value="Winged helix-like DNA-binding domain superfamily/Winged helix DNA-binding domain"/>
    <property type="match status" value="1"/>
</dbReference>
<dbReference type="GO" id="GO:0006355">
    <property type="term" value="P:regulation of DNA-templated transcription"/>
    <property type="evidence" value="ECO:0007669"/>
    <property type="project" value="InterPro"/>
</dbReference>
<dbReference type="InterPro" id="IPR027417">
    <property type="entry name" value="P-loop_NTPase"/>
</dbReference>
<dbReference type="AlphaFoldDB" id="A0A9D1PF70"/>
<protein>
    <submittedName>
        <fullName evidence="3">Helix-turn-helix domain-containing protein</fullName>
    </submittedName>
</protein>
<dbReference type="InterPro" id="IPR036390">
    <property type="entry name" value="WH_DNA-bd_sf"/>
</dbReference>
<dbReference type="EMBL" id="DXIQ01000094">
    <property type="protein sequence ID" value="HIV40023.1"/>
    <property type="molecule type" value="Genomic_DNA"/>
</dbReference>
<organism evidence="3 4">
    <name type="scientific">Candidatus Blautia stercorigallinarum</name>
    <dbReference type="NCBI Taxonomy" id="2838501"/>
    <lineage>
        <taxon>Bacteria</taxon>
        <taxon>Bacillati</taxon>
        <taxon>Bacillota</taxon>
        <taxon>Clostridia</taxon>
        <taxon>Lachnospirales</taxon>
        <taxon>Lachnospiraceae</taxon>
        <taxon>Blautia</taxon>
    </lineage>
</organism>
<dbReference type="InterPro" id="IPR004256">
    <property type="entry name" value="DUF234"/>
</dbReference>